<keyword evidence="1" id="KW-1133">Transmembrane helix</keyword>
<reference evidence="2" key="1">
    <citation type="submission" date="2018-02" db="EMBL/GenBank/DDBJ databases">
        <title>Rhizophora mucronata_Transcriptome.</title>
        <authorList>
            <person name="Meera S.P."/>
            <person name="Sreeshan A."/>
            <person name="Augustine A."/>
        </authorList>
    </citation>
    <scope>NUCLEOTIDE SEQUENCE</scope>
    <source>
        <tissue evidence="2">Leaf</tissue>
    </source>
</reference>
<evidence type="ECO:0000256" key="1">
    <source>
        <dbReference type="SAM" id="Phobius"/>
    </source>
</evidence>
<proteinExistence type="predicted"/>
<accession>A0A2P2IJQ8</accession>
<organism evidence="2">
    <name type="scientific">Rhizophora mucronata</name>
    <name type="common">Asiatic mangrove</name>
    <dbReference type="NCBI Taxonomy" id="61149"/>
    <lineage>
        <taxon>Eukaryota</taxon>
        <taxon>Viridiplantae</taxon>
        <taxon>Streptophyta</taxon>
        <taxon>Embryophyta</taxon>
        <taxon>Tracheophyta</taxon>
        <taxon>Spermatophyta</taxon>
        <taxon>Magnoliopsida</taxon>
        <taxon>eudicotyledons</taxon>
        <taxon>Gunneridae</taxon>
        <taxon>Pentapetalae</taxon>
        <taxon>rosids</taxon>
        <taxon>fabids</taxon>
        <taxon>Malpighiales</taxon>
        <taxon>Rhizophoraceae</taxon>
        <taxon>Rhizophora</taxon>
    </lineage>
</organism>
<feature type="transmembrane region" description="Helical" evidence="1">
    <location>
        <begin position="7"/>
        <end position="24"/>
    </location>
</feature>
<protein>
    <submittedName>
        <fullName evidence="2">Uncharacterized protein</fullName>
    </submittedName>
</protein>
<name>A0A2P2IJQ8_RHIMU</name>
<evidence type="ECO:0000313" key="2">
    <source>
        <dbReference type="EMBL" id="MBW81427.1"/>
    </source>
</evidence>
<dbReference type="AlphaFoldDB" id="A0A2P2IJQ8"/>
<sequence>MSKLIKWSSISLLVELFFFFFSFFRN</sequence>
<keyword evidence="1" id="KW-0472">Membrane</keyword>
<dbReference type="EMBL" id="GGEC01000944">
    <property type="protein sequence ID" value="MBW81427.1"/>
    <property type="molecule type" value="Transcribed_RNA"/>
</dbReference>
<keyword evidence="1" id="KW-0812">Transmembrane</keyword>